<dbReference type="EMBL" id="JAAAUY010000423">
    <property type="protein sequence ID" value="KAF9330089.1"/>
    <property type="molecule type" value="Genomic_DNA"/>
</dbReference>
<feature type="region of interest" description="Disordered" evidence="1">
    <location>
        <begin position="326"/>
        <end position="345"/>
    </location>
</feature>
<feature type="compositionally biased region" description="Low complexity" evidence="1">
    <location>
        <begin position="717"/>
        <end position="734"/>
    </location>
</feature>
<feature type="compositionally biased region" description="Low complexity" evidence="1">
    <location>
        <begin position="694"/>
        <end position="703"/>
    </location>
</feature>
<evidence type="ECO:0000313" key="3">
    <source>
        <dbReference type="EMBL" id="KAF9330089.1"/>
    </source>
</evidence>
<sequence length="1057" mass="112818">MASRVIYPPAGGQLDPHLRSTSPMLSSSPPTRIRTSGIFGRRLSLTAASVANTVASSSLFGSSPPTSSPMYQQSSFFRSSTAVNHVGSTTNIPATINTPAASIAVAAATAAAAAATTNGTSGRQRTRSTSHPPPPKYKTYRTPQLRISLQDTTGNLVLSAPVMAPGESIRGQIHLELPKATPVHSIEVCLIGTVSALDGTRLGSMKTVTILEECKTVATASVTNARTNTTRRHTTPPASTTVSITPTVVSSTGDDGLPVGRPRRGSVISQDRARSPTFSNQSNIIAAAAAGTIAATENTRRYSTEIMSRTLSMPSPYYALDHNASSASLARPVSPTSTDVRGRRTSFSANVDMPLGGFGMLGGRHNMSMININSFGQYALDDPEQDDPSQPEAPSYDPPNYDHIVTTTSPRSSTDTDHSNMEPPPVNDTGATMTPEDSSSGVSEPISATISSTIPSVDEEDMAPARTFNTRSSSSGSSRSSITGENTPNSTTRATTTAASTAPVIEPKAVLMQPGNYVIPFSIRIPANTVMSLPGSFSDPVGNISYHIKAIMKQIMPSQDPYDPKALTVEPTFTSAIQAIKLIPMNDPVNMPLYSLPYETESVRANVGHWVWSTGFMEAHAWVPKQGYRPGRVIPLVIHIVNHSDAKQVVVETTLCKCFHYGSGLTKVRAMGIAGHGYLMDPLFNNSTLEFDDTSSTAMATTSPPQPIERGRRRLGRSSSTRNGRSQQQQQQQQDTFPSPPASPPFGSNFSSTPSSDGGDSPEGSIHGARMASPGSMASISSQWGSVHSSGSNENNSNSGVNGGSSQAVYNPNNRQLMMQSPTPSVSGPPQPPSLPIIQHQREKISKAKTMINCSLAVDREIQKTIMVPIPVTAGYSILNAPLLEVSYEIVVKIRAEKVYTRGLRLEVPIVVVVPEDNDVDDEEDLMLMAAANAASGNGTTTDYSLAFSGDEYDIGYQGECPPYEATASSELVNPPDFIIDIVSINLRSPELERSSRATVEALVTGFRLAKAVQGPMPPIADSTPIVAKCLIMRDWPELHRFSFRRSFTNTFRQKGR</sequence>
<feature type="compositionally biased region" description="Low complexity" evidence="1">
    <location>
        <begin position="471"/>
        <end position="500"/>
    </location>
</feature>
<organism evidence="3 4">
    <name type="scientific">Podila minutissima</name>
    <dbReference type="NCBI Taxonomy" id="64525"/>
    <lineage>
        <taxon>Eukaryota</taxon>
        <taxon>Fungi</taxon>
        <taxon>Fungi incertae sedis</taxon>
        <taxon>Mucoromycota</taxon>
        <taxon>Mortierellomycotina</taxon>
        <taxon>Mortierellomycetes</taxon>
        <taxon>Mortierellales</taxon>
        <taxon>Mortierellaceae</taxon>
        <taxon>Podila</taxon>
    </lineage>
</organism>
<accession>A0A9P5VL09</accession>
<evidence type="ECO:0000259" key="2">
    <source>
        <dbReference type="SMART" id="SM01017"/>
    </source>
</evidence>
<name>A0A9P5VL09_9FUNG</name>
<dbReference type="InterPro" id="IPR011022">
    <property type="entry name" value="Arrestin_C-like"/>
</dbReference>
<feature type="region of interest" description="Disordered" evidence="1">
    <location>
        <begin position="1"/>
        <end position="32"/>
    </location>
</feature>
<evidence type="ECO:0000313" key="4">
    <source>
        <dbReference type="Proteomes" id="UP000696485"/>
    </source>
</evidence>
<feature type="compositionally biased region" description="Low complexity" evidence="1">
    <location>
        <begin position="235"/>
        <end position="252"/>
    </location>
</feature>
<feature type="compositionally biased region" description="Low complexity" evidence="1">
    <location>
        <begin position="745"/>
        <end position="765"/>
    </location>
</feature>
<feature type="region of interest" description="Disordered" evidence="1">
    <location>
        <begin position="116"/>
        <end position="140"/>
    </location>
</feature>
<feature type="compositionally biased region" description="Polar residues" evidence="1">
    <location>
        <begin position="807"/>
        <end position="820"/>
    </location>
</feature>
<feature type="compositionally biased region" description="Polar residues" evidence="1">
    <location>
        <begin position="118"/>
        <end position="130"/>
    </location>
</feature>
<dbReference type="AlphaFoldDB" id="A0A9P5VL09"/>
<proteinExistence type="predicted"/>
<dbReference type="InterPro" id="IPR014752">
    <property type="entry name" value="Arrestin-like_C"/>
</dbReference>
<feature type="region of interest" description="Disordered" evidence="1">
    <location>
        <begin position="228"/>
        <end position="275"/>
    </location>
</feature>
<feature type="compositionally biased region" description="Low complexity" evidence="1">
    <location>
        <begin position="19"/>
        <end position="32"/>
    </location>
</feature>
<feature type="compositionally biased region" description="Polar residues" evidence="1">
    <location>
        <begin position="429"/>
        <end position="442"/>
    </location>
</feature>
<reference evidence="3" key="1">
    <citation type="journal article" date="2020" name="Fungal Divers.">
        <title>Resolving the Mortierellaceae phylogeny through synthesis of multi-gene phylogenetics and phylogenomics.</title>
        <authorList>
            <person name="Vandepol N."/>
            <person name="Liber J."/>
            <person name="Desiro A."/>
            <person name="Na H."/>
            <person name="Kennedy M."/>
            <person name="Barry K."/>
            <person name="Grigoriev I.V."/>
            <person name="Miller A.N."/>
            <person name="O'Donnell K."/>
            <person name="Stajich J.E."/>
            <person name="Bonito G."/>
        </authorList>
    </citation>
    <scope>NUCLEOTIDE SEQUENCE</scope>
    <source>
        <strain evidence="3">NVP1</strain>
    </source>
</reference>
<protein>
    <submittedName>
        <fullName evidence="3">Arrestin domain-containing protein 3</fullName>
    </submittedName>
</protein>
<gene>
    <name evidence="3" type="primary">ARRDC3</name>
    <name evidence="3" type="ORF">BG006_006935</name>
</gene>
<feature type="compositionally biased region" description="Low complexity" evidence="1">
    <location>
        <begin position="443"/>
        <end position="456"/>
    </location>
</feature>
<dbReference type="Proteomes" id="UP000696485">
    <property type="component" value="Unassembled WGS sequence"/>
</dbReference>
<evidence type="ECO:0000256" key="1">
    <source>
        <dbReference type="SAM" id="MobiDB-lite"/>
    </source>
</evidence>
<feature type="region of interest" description="Disordered" evidence="1">
    <location>
        <begin position="378"/>
        <end position="500"/>
    </location>
</feature>
<dbReference type="Gene3D" id="2.60.40.640">
    <property type="match status" value="2"/>
</dbReference>
<comment type="caution">
    <text evidence="3">The sequence shown here is derived from an EMBL/GenBank/DDBJ whole genome shotgun (WGS) entry which is preliminary data.</text>
</comment>
<keyword evidence="4" id="KW-1185">Reference proteome</keyword>
<feature type="compositionally biased region" description="Low complexity" evidence="1">
    <location>
        <begin position="779"/>
        <end position="806"/>
    </location>
</feature>
<dbReference type="SMART" id="SM01017">
    <property type="entry name" value="Arrestin_C"/>
    <property type="match status" value="1"/>
</dbReference>
<feature type="region of interest" description="Disordered" evidence="1">
    <location>
        <begin position="694"/>
        <end position="836"/>
    </location>
</feature>
<feature type="domain" description="Arrestin C-terminal-like" evidence="2">
    <location>
        <begin position="613"/>
        <end position="916"/>
    </location>
</feature>